<gene>
    <name evidence="2" type="ORF">JJ842_08300</name>
</gene>
<evidence type="ECO:0000313" key="2">
    <source>
        <dbReference type="EMBL" id="MBO6971910.1"/>
    </source>
</evidence>
<organism evidence="2 3">
    <name type="scientific">Prochlorococcus marinus CUG1433</name>
    <dbReference type="NCBI Taxonomy" id="2774506"/>
    <lineage>
        <taxon>Bacteria</taxon>
        <taxon>Bacillati</taxon>
        <taxon>Cyanobacteriota</taxon>
        <taxon>Cyanophyceae</taxon>
        <taxon>Synechococcales</taxon>
        <taxon>Prochlorococcaceae</taxon>
        <taxon>Prochlorococcus</taxon>
    </lineage>
</organism>
<sequence length="163" mass="18532">MKKLLIPSVFVISLFGLIYPTEKENTNLTDYCFSLEKIVAKNTFDSTNKIDGTTKMIAKGVASFGVENSRGDLTTKIIETFKSESEDSFVKLIPTKIYCLGGYWIEKFQPGTFESIFYGAIQQVVKETYSDLKEDIEDNVNNLINDLNKGYKSLQKEFNNIFD</sequence>
<name>A0A9D9G190_PROMR</name>
<keyword evidence="1" id="KW-0175">Coiled coil</keyword>
<accession>A0A9D9G190</accession>
<feature type="coiled-coil region" evidence="1">
    <location>
        <begin position="126"/>
        <end position="157"/>
    </location>
</feature>
<comment type="caution">
    <text evidence="2">The sequence shown here is derived from an EMBL/GenBank/DDBJ whole genome shotgun (WGS) entry which is preliminary data.</text>
</comment>
<evidence type="ECO:0000313" key="3">
    <source>
        <dbReference type="Proteomes" id="UP000668060"/>
    </source>
</evidence>
<protein>
    <submittedName>
        <fullName evidence="2">Carbon storage regulator CsrA</fullName>
    </submittedName>
</protein>
<dbReference type="EMBL" id="JAEPLN010000001">
    <property type="protein sequence ID" value="MBO6971910.1"/>
    <property type="molecule type" value="Genomic_DNA"/>
</dbReference>
<dbReference type="Proteomes" id="UP000668060">
    <property type="component" value="Unassembled WGS sequence"/>
</dbReference>
<proteinExistence type="predicted"/>
<reference evidence="2" key="1">
    <citation type="journal article" date="2021" name="Front. Mar. Sci.">
        <title>Genomes of Diverse Isolates of Prochlorococcus High-Light-Adapted Clade II in the Western Pacific Ocean.</title>
        <authorList>
            <person name="Yan W."/>
            <person name="Feng X."/>
            <person name="Zhang W."/>
            <person name="Nawaz M.Z."/>
            <person name="Luo T."/>
            <person name="Zhang R."/>
            <person name="Jiao N."/>
        </authorList>
    </citation>
    <scope>NUCLEOTIDE SEQUENCE</scope>
    <source>
        <strain evidence="2">CUG1433</strain>
    </source>
</reference>
<evidence type="ECO:0000256" key="1">
    <source>
        <dbReference type="SAM" id="Coils"/>
    </source>
</evidence>
<dbReference type="AlphaFoldDB" id="A0A9D9G190"/>